<comment type="caution">
    <text evidence="1">The sequence shown here is derived from an EMBL/GenBank/DDBJ whole genome shotgun (WGS) entry which is preliminary data.</text>
</comment>
<evidence type="ECO:0000313" key="2">
    <source>
        <dbReference type="Proteomes" id="UP001295684"/>
    </source>
</evidence>
<sequence>MQNNTPKALDFFGFIGLFPGGIRQAELTHIWNDNSWIGYKDELIRASLLVYKKNSQDEFVFSLLPFMTIRACEYLDSDTELKSEYHSMACQLYLSECQSIYEADKSIETVQKFTEIETNVWACMYRAVASSRVSSKHKLTKSITDVSQLSLADIEQYLMSPSGSKLSNQECEQQLVAYFTCVLFQ</sequence>
<proteinExistence type="predicted"/>
<gene>
    <name evidence="1" type="ORF">ECRASSUSDP1_LOCUS9986</name>
</gene>
<dbReference type="Proteomes" id="UP001295684">
    <property type="component" value="Unassembled WGS sequence"/>
</dbReference>
<protein>
    <submittedName>
        <fullName evidence="1">Uncharacterized protein</fullName>
    </submittedName>
</protein>
<accession>A0AAD1UKQ4</accession>
<evidence type="ECO:0000313" key="1">
    <source>
        <dbReference type="EMBL" id="CAI2368690.1"/>
    </source>
</evidence>
<keyword evidence="2" id="KW-1185">Reference proteome</keyword>
<reference evidence="1" key="1">
    <citation type="submission" date="2023-07" db="EMBL/GenBank/DDBJ databases">
        <authorList>
            <consortium name="AG Swart"/>
            <person name="Singh M."/>
            <person name="Singh A."/>
            <person name="Seah K."/>
            <person name="Emmerich C."/>
        </authorList>
    </citation>
    <scope>NUCLEOTIDE SEQUENCE</scope>
    <source>
        <strain evidence="1">DP1</strain>
    </source>
</reference>
<organism evidence="1 2">
    <name type="scientific">Euplotes crassus</name>
    <dbReference type="NCBI Taxonomy" id="5936"/>
    <lineage>
        <taxon>Eukaryota</taxon>
        <taxon>Sar</taxon>
        <taxon>Alveolata</taxon>
        <taxon>Ciliophora</taxon>
        <taxon>Intramacronucleata</taxon>
        <taxon>Spirotrichea</taxon>
        <taxon>Hypotrichia</taxon>
        <taxon>Euplotida</taxon>
        <taxon>Euplotidae</taxon>
        <taxon>Moneuplotes</taxon>
    </lineage>
</organism>
<name>A0AAD1UKQ4_EUPCR</name>
<dbReference type="AlphaFoldDB" id="A0AAD1UKQ4"/>
<dbReference type="EMBL" id="CAMPGE010009829">
    <property type="protein sequence ID" value="CAI2368690.1"/>
    <property type="molecule type" value="Genomic_DNA"/>
</dbReference>